<dbReference type="EMBL" id="NGKA01000001">
    <property type="protein sequence ID" value="RSU15721.1"/>
    <property type="molecule type" value="Genomic_DNA"/>
</dbReference>
<evidence type="ECO:0000313" key="3">
    <source>
        <dbReference type="Proteomes" id="UP000287605"/>
    </source>
</evidence>
<evidence type="ECO:0000313" key="2">
    <source>
        <dbReference type="EMBL" id="RSU15721.1"/>
    </source>
</evidence>
<name>A0A430B5Y0_9ENTE</name>
<dbReference type="Proteomes" id="UP000287605">
    <property type="component" value="Unassembled WGS sequence"/>
</dbReference>
<feature type="compositionally biased region" description="Basic residues" evidence="1">
    <location>
        <begin position="25"/>
        <end position="44"/>
    </location>
</feature>
<keyword evidence="3" id="KW-1185">Reference proteome</keyword>
<protein>
    <submittedName>
        <fullName evidence="2">Uncharacterized protein</fullName>
    </submittedName>
</protein>
<sequence>MTKRKITVKPKTRQIDQNPGDVQAKLHRGTGSHGKTKYSRKVKHKKRFSESENLFLVCFKVIQRF</sequence>
<gene>
    <name evidence="2" type="ORF">CBF29_01210</name>
</gene>
<accession>A0A430B5Y0</accession>
<evidence type="ECO:0000256" key="1">
    <source>
        <dbReference type="SAM" id="MobiDB-lite"/>
    </source>
</evidence>
<dbReference type="RefSeq" id="WP_126806420.1">
    <property type="nucleotide sequence ID" value="NZ_NGKA01000001.1"/>
</dbReference>
<feature type="region of interest" description="Disordered" evidence="1">
    <location>
        <begin position="1"/>
        <end position="44"/>
    </location>
</feature>
<reference evidence="2 3" key="1">
    <citation type="submission" date="2017-05" db="EMBL/GenBank/DDBJ databases">
        <title>Vagococcus spp. assemblies.</title>
        <authorList>
            <person name="Gulvik C.A."/>
        </authorList>
    </citation>
    <scope>NUCLEOTIDE SEQUENCE [LARGE SCALE GENOMIC DNA]</scope>
    <source>
        <strain evidence="2 3">CCUG 51432</strain>
    </source>
</reference>
<feature type="compositionally biased region" description="Basic residues" evidence="1">
    <location>
        <begin position="1"/>
        <end position="12"/>
    </location>
</feature>
<organism evidence="2 3">
    <name type="scientific">Vagococcus elongatus</name>
    <dbReference type="NCBI Taxonomy" id="180344"/>
    <lineage>
        <taxon>Bacteria</taxon>
        <taxon>Bacillati</taxon>
        <taxon>Bacillota</taxon>
        <taxon>Bacilli</taxon>
        <taxon>Lactobacillales</taxon>
        <taxon>Enterococcaceae</taxon>
        <taxon>Vagococcus</taxon>
    </lineage>
</organism>
<proteinExistence type="predicted"/>
<comment type="caution">
    <text evidence="2">The sequence shown here is derived from an EMBL/GenBank/DDBJ whole genome shotgun (WGS) entry which is preliminary data.</text>
</comment>
<dbReference type="AlphaFoldDB" id="A0A430B5Y0"/>